<evidence type="ECO:0000256" key="7">
    <source>
        <dbReference type="RuleBase" id="RU361164"/>
    </source>
</evidence>
<dbReference type="GO" id="GO:0030245">
    <property type="term" value="P:cellulose catabolic process"/>
    <property type="evidence" value="ECO:0007669"/>
    <property type="project" value="UniProtKB-KW"/>
</dbReference>
<dbReference type="InterPro" id="IPR001722">
    <property type="entry name" value="Glyco_hydro_7"/>
</dbReference>
<reference evidence="9" key="2">
    <citation type="submission" date="2015-01" db="EMBL/GenBank/DDBJ databases">
        <title>Evolutionary Origins and Diversification of the Mycorrhizal Mutualists.</title>
        <authorList>
            <consortium name="DOE Joint Genome Institute"/>
            <consortium name="Mycorrhizal Genomics Consortium"/>
            <person name="Kohler A."/>
            <person name="Kuo A."/>
            <person name="Nagy L.G."/>
            <person name="Floudas D."/>
            <person name="Copeland A."/>
            <person name="Barry K.W."/>
            <person name="Cichocki N."/>
            <person name="Veneault-Fourrey C."/>
            <person name="LaButti K."/>
            <person name="Lindquist E.A."/>
            <person name="Lipzen A."/>
            <person name="Lundell T."/>
            <person name="Morin E."/>
            <person name="Murat C."/>
            <person name="Riley R."/>
            <person name="Ohm R."/>
            <person name="Sun H."/>
            <person name="Tunlid A."/>
            <person name="Henrissat B."/>
            <person name="Grigoriev I.V."/>
            <person name="Hibbett D.S."/>
            <person name="Martin F."/>
        </authorList>
    </citation>
    <scope>NUCLEOTIDE SEQUENCE [LARGE SCALE GENOMIC DNA]</scope>
    <source>
        <strain evidence="9">MUT 4182</strain>
    </source>
</reference>
<evidence type="ECO:0000256" key="4">
    <source>
        <dbReference type="ARBA" id="ARBA00023277"/>
    </source>
</evidence>
<proteinExistence type="inferred from homology"/>
<evidence type="ECO:0000256" key="2">
    <source>
        <dbReference type="ARBA" id="ARBA00022801"/>
    </source>
</evidence>
<accession>A0A0C3Q2S9</accession>
<dbReference type="Gene3D" id="2.70.100.10">
    <property type="entry name" value="Glycoside hydrolase, family 7, domain"/>
    <property type="match status" value="1"/>
</dbReference>
<evidence type="ECO:0000256" key="3">
    <source>
        <dbReference type="ARBA" id="ARBA00023001"/>
    </source>
</evidence>
<evidence type="ECO:0000313" key="9">
    <source>
        <dbReference type="Proteomes" id="UP000054248"/>
    </source>
</evidence>
<dbReference type="EC" id="3.2.1.-" evidence="7"/>
<keyword evidence="3 7" id="KW-0136">Cellulose degradation</keyword>
<dbReference type="Pfam" id="PF00840">
    <property type="entry name" value="Glyco_hydro_7"/>
    <property type="match status" value="1"/>
</dbReference>
<evidence type="ECO:0000256" key="1">
    <source>
        <dbReference type="ARBA" id="ARBA00006044"/>
    </source>
</evidence>
<dbReference type="AlphaFoldDB" id="A0A0C3Q2S9"/>
<comment type="similarity">
    <text evidence="1 7">Belongs to the glycosyl hydrolase 7 (cellulase C) family.</text>
</comment>
<evidence type="ECO:0000256" key="5">
    <source>
        <dbReference type="ARBA" id="ARBA00023295"/>
    </source>
</evidence>
<dbReference type="SUPFAM" id="SSF49899">
    <property type="entry name" value="Concanavalin A-like lectins/glucanases"/>
    <property type="match status" value="1"/>
</dbReference>
<keyword evidence="6 7" id="KW-0624">Polysaccharide degradation</keyword>
<dbReference type="Proteomes" id="UP000054248">
    <property type="component" value="Unassembled WGS sequence"/>
</dbReference>
<protein>
    <recommendedName>
        <fullName evidence="7">Glucanase</fullName>
        <ecNumber evidence="7">3.2.1.-</ecNumber>
    </recommendedName>
</protein>
<dbReference type="OrthoDB" id="3259258at2759"/>
<dbReference type="GO" id="GO:0004553">
    <property type="term" value="F:hydrolase activity, hydrolyzing O-glycosyl compounds"/>
    <property type="evidence" value="ECO:0007669"/>
    <property type="project" value="InterPro"/>
</dbReference>
<name>A0A0C3Q2S9_9AGAM</name>
<gene>
    <name evidence="8" type="ORF">M407DRAFT_33150</name>
</gene>
<dbReference type="InterPro" id="IPR013320">
    <property type="entry name" value="ConA-like_dom_sf"/>
</dbReference>
<evidence type="ECO:0000313" key="8">
    <source>
        <dbReference type="EMBL" id="KIO17191.1"/>
    </source>
</evidence>
<organism evidence="8 9">
    <name type="scientific">Tulasnella calospora MUT 4182</name>
    <dbReference type="NCBI Taxonomy" id="1051891"/>
    <lineage>
        <taxon>Eukaryota</taxon>
        <taxon>Fungi</taxon>
        <taxon>Dikarya</taxon>
        <taxon>Basidiomycota</taxon>
        <taxon>Agaricomycotina</taxon>
        <taxon>Agaricomycetes</taxon>
        <taxon>Cantharellales</taxon>
        <taxon>Tulasnellaceae</taxon>
        <taxon>Tulasnella</taxon>
    </lineage>
</organism>
<keyword evidence="4" id="KW-0119">Carbohydrate metabolism</keyword>
<keyword evidence="2 7" id="KW-0378">Hydrolase</keyword>
<keyword evidence="9" id="KW-1185">Reference proteome</keyword>
<sequence>MSDDSIDNVFKVMNQGFSFDVDVSQLPCGLNGALYFSEPMVCPRGLKFIAGRVG</sequence>
<evidence type="ECO:0000256" key="6">
    <source>
        <dbReference type="ARBA" id="ARBA00023326"/>
    </source>
</evidence>
<dbReference type="HOGENOM" id="CLU_3052107_0_0_1"/>
<dbReference type="STRING" id="1051891.A0A0C3Q2S9"/>
<dbReference type="PRINTS" id="PR00734">
    <property type="entry name" value="GLHYDRLASE7"/>
</dbReference>
<dbReference type="InterPro" id="IPR037019">
    <property type="entry name" value="Glyco_hydro_7_sf"/>
</dbReference>
<dbReference type="EMBL" id="KN823417">
    <property type="protein sequence ID" value="KIO17191.1"/>
    <property type="molecule type" value="Genomic_DNA"/>
</dbReference>
<keyword evidence="5 7" id="KW-0326">Glycosidase</keyword>
<reference evidence="8 9" key="1">
    <citation type="submission" date="2014-04" db="EMBL/GenBank/DDBJ databases">
        <authorList>
            <consortium name="DOE Joint Genome Institute"/>
            <person name="Kuo A."/>
            <person name="Girlanda M."/>
            <person name="Perotto S."/>
            <person name="Kohler A."/>
            <person name="Nagy L.G."/>
            <person name="Floudas D."/>
            <person name="Copeland A."/>
            <person name="Barry K.W."/>
            <person name="Cichocki N."/>
            <person name="Veneault-Fourrey C."/>
            <person name="LaButti K."/>
            <person name="Lindquist E.A."/>
            <person name="Lipzen A."/>
            <person name="Lundell T."/>
            <person name="Morin E."/>
            <person name="Murat C."/>
            <person name="Sun H."/>
            <person name="Tunlid A."/>
            <person name="Henrissat B."/>
            <person name="Grigoriev I.V."/>
            <person name="Hibbett D.S."/>
            <person name="Martin F."/>
            <person name="Nordberg H.P."/>
            <person name="Cantor M.N."/>
            <person name="Hua S.X."/>
        </authorList>
    </citation>
    <scope>NUCLEOTIDE SEQUENCE [LARGE SCALE GENOMIC DNA]</scope>
    <source>
        <strain evidence="8 9">MUT 4182</strain>
    </source>
</reference>